<keyword evidence="2" id="KW-1185">Reference proteome</keyword>
<evidence type="ECO:0008006" key="3">
    <source>
        <dbReference type="Google" id="ProtNLM"/>
    </source>
</evidence>
<evidence type="ECO:0000313" key="1">
    <source>
        <dbReference type="EMBL" id="NDK91469.1"/>
    </source>
</evidence>
<comment type="caution">
    <text evidence="1">The sequence shown here is derived from an EMBL/GenBank/DDBJ whole genome shotgun (WGS) entry which is preliminary data.</text>
</comment>
<dbReference type="Proteomes" id="UP000466307">
    <property type="component" value="Unassembled WGS sequence"/>
</dbReference>
<reference evidence="1 2" key="1">
    <citation type="submission" date="2020-01" db="EMBL/GenBank/DDBJ databases">
        <title>Investigation of new actinobacteria for the biodesulphurisation of diesel fuel.</title>
        <authorList>
            <person name="Athi Narayanan S.M."/>
        </authorList>
    </citation>
    <scope>NUCLEOTIDE SEQUENCE [LARGE SCALE GENOMIC DNA]</scope>
    <source>
        <strain evidence="1 2">213E</strain>
    </source>
</reference>
<name>A0A7K3LTB0_9ACTN</name>
<sequence length="175" mass="17349">MSSSSAPGGGLTDSTVFVVGGDTPVGRLVALHLVRAGSQRIGIIGSDAAETENTARAVFGAASGMWSVAASGEMSTPAEAQRMVAELSAALGDPDIVVSCSGGPELVSDIAGHTMAELGAGTVIRLDSAASRPGPTDGPEHIRLRTVDGSADRTPEQIAAAVVAAATDTGVPEQN</sequence>
<dbReference type="RefSeq" id="WP_059037608.1">
    <property type="nucleotide sequence ID" value="NZ_JAADZU010000069.1"/>
</dbReference>
<dbReference type="Gene3D" id="3.40.50.720">
    <property type="entry name" value="NAD(P)-binding Rossmann-like Domain"/>
    <property type="match status" value="1"/>
</dbReference>
<gene>
    <name evidence="1" type="ORF">GYA93_18075</name>
</gene>
<organism evidence="1 2">
    <name type="scientific">Gordonia desulfuricans</name>
    <dbReference type="NCBI Taxonomy" id="89051"/>
    <lineage>
        <taxon>Bacteria</taxon>
        <taxon>Bacillati</taxon>
        <taxon>Actinomycetota</taxon>
        <taxon>Actinomycetes</taxon>
        <taxon>Mycobacteriales</taxon>
        <taxon>Gordoniaceae</taxon>
        <taxon>Gordonia</taxon>
    </lineage>
</organism>
<accession>A0A7K3LTB0</accession>
<protein>
    <recommendedName>
        <fullName evidence="3">SDR family NAD(P)-dependent oxidoreductase</fullName>
    </recommendedName>
</protein>
<evidence type="ECO:0000313" key="2">
    <source>
        <dbReference type="Proteomes" id="UP000466307"/>
    </source>
</evidence>
<proteinExistence type="predicted"/>
<dbReference type="SUPFAM" id="SSF51735">
    <property type="entry name" value="NAD(P)-binding Rossmann-fold domains"/>
    <property type="match status" value="1"/>
</dbReference>
<dbReference type="InterPro" id="IPR036291">
    <property type="entry name" value="NAD(P)-bd_dom_sf"/>
</dbReference>
<dbReference type="EMBL" id="JAADZU010000069">
    <property type="protein sequence ID" value="NDK91469.1"/>
    <property type="molecule type" value="Genomic_DNA"/>
</dbReference>
<dbReference type="AlphaFoldDB" id="A0A7K3LTB0"/>